<dbReference type="PANTHER" id="PTHR31973">
    <property type="entry name" value="POLYPROTEIN, PUTATIVE-RELATED"/>
    <property type="match status" value="1"/>
</dbReference>
<feature type="region of interest" description="Disordered" evidence="1">
    <location>
        <begin position="183"/>
        <end position="216"/>
    </location>
</feature>
<gene>
    <name evidence="2" type="ORF">DCAR_0312829</name>
</gene>
<organism evidence="2 3">
    <name type="scientific">Daucus carota subsp. sativus</name>
    <name type="common">Carrot</name>
    <dbReference type="NCBI Taxonomy" id="79200"/>
    <lineage>
        <taxon>Eukaryota</taxon>
        <taxon>Viridiplantae</taxon>
        <taxon>Streptophyta</taxon>
        <taxon>Embryophyta</taxon>
        <taxon>Tracheophyta</taxon>
        <taxon>Spermatophyta</taxon>
        <taxon>Magnoliopsida</taxon>
        <taxon>eudicotyledons</taxon>
        <taxon>Gunneridae</taxon>
        <taxon>Pentapetalae</taxon>
        <taxon>asterids</taxon>
        <taxon>campanulids</taxon>
        <taxon>Apiales</taxon>
        <taxon>Apiaceae</taxon>
        <taxon>Apioideae</taxon>
        <taxon>Scandiceae</taxon>
        <taxon>Daucinae</taxon>
        <taxon>Daucus</taxon>
        <taxon>Daucus sect. Daucus</taxon>
    </lineage>
</organism>
<feature type="compositionally biased region" description="Basic and acidic residues" evidence="1">
    <location>
        <begin position="204"/>
        <end position="215"/>
    </location>
</feature>
<reference evidence="2" key="1">
    <citation type="journal article" date="2016" name="Nat. Genet.">
        <title>A high-quality carrot genome assembly provides new insights into carotenoid accumulation and asterid genome evolution.</title>
        <authorList>
            <person name="Iorizzo M."/>
            <person name="Ellison S."/>
            <person name="Senalik D."/>
            <person name="Zeng P."/>
            <person name="Satapoomin P."/>
            <person name="Huang J."/>
            <person name="Bowman M."/>
            <person name="Iovene M."/>
            <person name="Sanseverino W."/>
            <person name="Cavagnaro P."/>
            <person name="Yildiz M."/>
            <person name="Macko-Podgorni A."/>
            <person name="Moranska E."/>
            <person name="Grzebelus E."/>
            <person name="Grzebelus D."/>
            <person name="Ashrafi H."/>
            <person name="Zheng Z."/>
            <person name="Cheng S."/>
            <person name="Spooner D."/>
            <person name="Van Deynze A."/>
            <person name="Simon P."/>
        </authorList>
    </citation>
    <scope>NUCLEOTIDE SEQUENCE</scope>
    <source>
        <tissue evidence="2">Leaf</tissue>
    </source>
</reference>
<dbReference type="EMBL" id="CP093345">
    <property type="protein sequence ID" value="WOG93543.1"/>
    <property type="molecule type" value="Genomic_DNA"/>
</dbReference>
<dbReference type="Proteomes" id="UP000077755">
    <property type="component" value="Chromosome 3"/>
</dbReference>
<dbReference type="AlphaFoldDB" id="A0AAF0WS87"/>
<proteinExistence type="predicted"/>
<accession>A0AAF0WS87</accession>
<evidence type="ECO:0000256" key="1">
    <source>
        <dbReference type="SAM" id="MobiDB-lite"/>
    </source>
</evidence>
<evidence type="ECO:0000313" key="2">
    <source>
        <dbReference type="EMBL" id="WOG93543.1"/>
    </source>
</evidence>
<sequence length="284" mass="33576">MQLTDTYQIKVYDSNHTCTPTFHQKQINSRWIAEHYEDDIRMNPTWPLSSFLQKVVNDLHCHVSIFAIARAKRKALAKIKGQHVDQFGKVWEYGNELLKAMPDSTIQVMTEDQVLENDRKRFKRMKWEMSGIPCYHACACIAWSKKRYQDFIHPCYTKDVYLECYKHIVEPICGEEEWQTTNYPKPLPPEVKPQTGRPKKKRNKANDVVEKDPTRLRRQNTKVKCSNWVFNKQPPRDKVLNTPLGIQPQKFSSKNQGTTTSRQNIEERRRAMQAKLRENPVWKI</sequence>
<feature type="compositionally biased region" description="Polar residues" evidence="1">
    <location>
        <begin position="249"/>
        <end position="263"/>
    </location>
</feature>
<keyword evidence="3" id="KW-1185">Reference proteome</keyword>
<evidence type="ECO:0008006" key="4">
    <source>
        <dbReference type="Google" id="ProtNLM"/>
    </source>
</evidence>
<evidence type="ECO:0000313" key="3">
    <source>
        <dbReference type="Proteomes" id="UP000077755"/>
    </source>
</evidence>
<dbReference type="PANTHER" id="PTHR31973:SF187">
    <property type="entry name" value="MUTATOR TRANSPOSASE MUDRA PROTEIN"/>
    <property type="match status" value="1"/>
</dbReference>
<feature type="region of interest" description="Disordered" evidence="1">
    <location>
        <begin position="236"/>
        <end position="263"/>
    </location>
</feature>
<name>A0AAF0WS87_DAUCS</name>
<reference evidence="2" key="2">
    <citation type="submission" date="2022-03" db="EMBL/GenBank/DDBJ databases">
        <title>Draft title - Genomic analysis of global carrot germplasm unveils the trajectory of domestication and the origin of high carotenoid orange carrot.</title>
        <authorList>
            <person name="Iorizzo M."/>
            <person name="Ellison S."/>
            <person name="Senalik D."/>
            <person name="Macko-Podgorni A."/>
            <person name="Grzebelus D."/>
            <person name="Bostan H."/>
            <person name="Rolling W."/>
            <person name="Curaba J."/>
            <person name="Simon P."/>
        </authorList>
    </citation>
    <scope>NUCLEOTIDE SEQUENCE</scope>
    <source>
        <tissue evidence="2">Leaf</tissue>
    </source>
</reference>
<protein>
    <recommendedName>
        <fullName evidence="4">Zinc finger PMZ-type domain-containing protein</fullName>
    </recommendedName>
</protein>